<sequence>MKNIIMVFILSLYGYIGFAQDAAFKKDIVRFNEITGFTAKIEAVKTGVLESLSDEGKKRFSEEFDTAFTTFKEKSAALFAQYYTHDDFKSTIKHFEETNEISLPEIVKGEEFSKAYQKLNEEFSVAVQKAYLKEQ</sequence>
<organism evidence="2 3">
    <name type="scientific">Paenimyroides ceti</name>
    <dbReference type="NCBI Taxonomy" id="395087"/>
    <lineage>
        <taxon>Bacteria</taxon>
        <taxon>Pseudomonadati</taxon>
        <taxon>Bacteroidota</taxon>
        <taxon>Flavobacteriia</taxon>
        <taxon>Flavobacteriales</taxon>
        <taxon>Flavobacteriaceae</taxon>
        <taxon>Paenimyroides</taxon>
    </lineage>
</organism>
<accession>A0ABT8CYD6</accession>
<evidence type="ECO:0000313" key="2">
    <source>
        <dbReference type="EMBL" id="MDN3709036.1"/>
    </source>
</evidence>
<dbReference type="EMBL" id="JAUFQU010000001">
    <property type="protein sequence ID" value="MDN3705553.1"/>
    <property type="molecule type" value="Genomic_DNA"/>
</dbReference>
<evidence type="ECO:0000313" key="3">
    <source>
        <dbReference type="Proteomes" id="UP001242368"/>
    </source>
</evidence>
<reference evidence="3" key="2">
    <citation type="journal article" date="2019" name="Int. J. Syst. Evol. Microbiol.">
        <title>The Global Catalogue of Microorganisms (GCM) 10K type strain sequencing project: providing services to taxonomists for standard genome sequencing and annotation.</title>
        <authorList>
            <consortium name="The Broad Institute Genomics Platform"/>
            <consortium name="The Broad Institute Genome Sequencing Center for Infectious Disease"/>
            <person name="Wu L."/>
            <person name="Ma J."/>
        </authorList>
    </citation>
    <scope>NUCLEOTIDE SEQUENCE [LARGE SCALE GENOMIC DNA]</scope>
    <source>
        <strain evidence="3">CECT 7184</strain>
    </source>
</reference>
<evidence type="ECO:0008006" key="4">
    <source>
        <dbReference type="Google" id="ProtNLM"/>
    </source>
</evidence>
<reference evidence="2" key="3">
    <citation type="submission" date="2023-06" db="EMBL/GenBank/DDBJ databases">
        <authorList>
            <person name="Lucena T."/>
            <person name="Sun Q."/>
        </authorList>
    </citation>
    <scope>NUCLEOTIDE SEQUENCE</scope>
    <source>
        <strain evidence="2">CECT 7184</strain>
    </source>
</reference>
<gene>
    <name evidence="1" type="ORF">QW060_00175</name>
    <name evidence="2" type="ORF">QW060_18405</name>
</gene>
<comment type="caution">
    <text evidence="2">The sequence shown here is derived from an EMBL/GenBank/DDBJ whole genome shotgun (WGS) entry which is preliminary data.</text>
</comment>
<name>A0ABT8CYD6_9FLAO</name>
<evidence type="ECO:0000313" key="1">
    <source>
        <dbReference type="EMBL" id="MDN3705553.1"/>
    </source>
</evidence>
<reference evidence="2" key="1">
    <citation type="journal article" date="2014" name="Int. J. Syst. Evol. Microbiol.">
        <title>Complete genome of a new Firmicutes species belonging to the dominant human colonic microbiota ('Ruminococcus bicirculans') reveals two chromosomes and a selective capacity to utilize plant glucans.</title>
        <authorList>
            <consortium name="NISC Comparative Sequencing Program"/>
            <person name="Wegmann U."/>
            <person name="Louis P."/>
            <person name="Goesmann A."/>
            <person name="Henrissat B."/>
            <person name="Duncan S.H."/>
            <person name="Flint H.J."/>
        </authorList>
    </citation>
    <scope>NUCLEOTIDE SEQUENCE</scope>
    <source>
        <strain evidence="2">CECT 7184</strain>
    </source>
</reference>
<proteinExistence type="predicted"/>
<dbReference type="EMBL" id="JAUFQU010000012">
    <property type="protein sequence ID" value="MDN3709036.1"/>
    <property type="molecule type" value="Genomic_DNA"/>
</dbReference>
<dbReference type="RefSeq" id="WP_290361719.1">
    <property type="nucleotide sequence ID" value="NZ_JAUFQU010000001.1"/>
</dbReference>
<dbReference type="Proteomes" id="UP001242368">
    <property type="component" value="Unassembled WGS sequence"/>
</dbReference>
<keyword evidence="3" id="KW-1185">Reference proteome</keyword>
<protein>
    <recommendedName>
        <fullName evidence="4">DUF2059 domain-containing protein</fullName>
    </recommendedName>
</protein>